<organism evidence="2 3">
    <name type="scientific">Sesamum alatum</name>
    <dbReference type="NCBI Taxonomy" id="300844"/>
    <lineage>
        <taxon>Eukaryota</taxon>
        <taxon>Viridiplantae</taxon>
        <taxon>Streptophyta</taxon>
        <taxon>Embryophyta</taxon>
        <taxon>Tracheophyta</taxon>
        <taxon>Spermatophyta</taxon>
        <taxon>Magnoliopsida</taxon>
        <taxon>eudicotyledons</taxon>
        <taxon>Gunneridae</taxon>
        <taxon>Pentapetalae</taxon>
        <taxon>asterids</taxon>
        <taxon>lamiids</taxon>
        <taxon>Lamiales</taxon>
        <taxon>Pedaliaceae</taxon>
        <taxon>Sesamum</taxon>
    </lineage>
</organism>
<name>A0AAE1Y4X0_9LAMI</name>
<protein>
    <recommendedName>
        <fullName evidence="1">Protein ENHANCED DISEASE RESISTANCE 2 C-terminal domain-containing protein</fullName>
    </recommendedName>
</protein>
<evidence type="ECO:0000259" key="1">
    <source>
        <dbReference type="Pfam" id="PF07059"/>
    </source>
</evidence>
<dbReference type="PANTHER" id="PTHR31558">
    <property type="entry name" value="CW14 PROTEIN"/>
    <property type="match status" value="1"/>
</dbReference>
<gene>
    <name evidence="2" type="ORF">Salat_1954200</name>
</gene>
<dbReference type="Pfam" id="PF07059">
    <property type="entry name" value="EDR2_C"/>
    <property type="match status" value="1"/>
</dbReference>
<accession>A0AAE1Y4X0</accession>
<reference evidence="2" key="2">
    <citation type="journal article" date="2024" name="Plant">
        <title>Genomic evolution and insights into agronomic trait innovations of Sesamum species.</title>
        <authorList>
            <person name="Miao H."/>
            <person name="Wang L."/>
            <person name="Qu L."/>
            <person name="Liu H."/>
            <person name="Sun Y."/>
            <person name="Le M."/>
            <person name="Wang Q."/>
            <person name="Wei S."/>
            <person name="Zheng Y."/>
            <person name="Lin W."/>
            <person name="Duan Y."/>
            <person name="Cao H."/>
            <person name="Xiong S."/>
            <person name="Wang X."/>
            <person name="Wei L."/>
            <person name="Li C."/>
            <person name="Ma Q."/>
            <person name="Ju M."/>
            <person name="Zhao R."/>
            <person name="Li G."/>
            <person name="Mu C."/>
            <person name="Tian Q."/>
            <person name="Mei H."/>
            <person name="Zhang T."/>
            <person name="Gao T."/>
            <person name="Zhang H."/>
        </authorList>
    </citation>
    <scope>NUCLEOTIDE SEQUENCE</scope>
    <source>
        <strain evidence="2">3651</strain>
    </source>
</reference>
<feature type="domain" description="Protein ENHANCED DISEASE RESISTANCE 2 C-terminal" evidence="1">
    <location>
        <begin position="163"/>
        <end position="387"/>
    </location>
</feature>
<comment type="caution">
    <text evidence="2">The sequence shown here is derived from an EMBL/GenBank/DDBJ whole genome shotgun (WGS) entry which is preliminary data.</text>
</comment>
<sequence>MKAENRSEEAWFDSVSVLDSDTDEDFISVAGGNFQYFVFGLKFATKPSNPFTVLSPFLSDGFTSLSSPTRSTSNIQMAQHEEHKEEFCTKSRKSNLQNSADKTEGKKLKSCLPQCSWSPVAPSAFKLRGESYFRHVFRVTFHYLYNFKFSVLLHIELRFVCCRDKKKHPAPDYSPYVPIGVDLFACPRKIHHIAEHIELPFVKSHHELPSLLIVKYTLPTYPPSVFLGDSDGEGMSLVIYFQVSENFDREISPKFLEILKRFVVNEMETTKGFAKESVVPFRERLKIMVNPVNPEDLGLSSAERKLLHAYKDKPVLSRPQHTFYKGPDYFEIDLDVHRFSYISRKGFQAFRERLKHGILDVGLTIQAQTPEELPEKVLCCVRLNKVDFVNLGQMQTLVTPTDE</sequence>
<dbReference type="AlphaFoldDB" id="A0AAE1Y4X0"/>
<keyword evidence="3" id="KW-1185">Reference proteome</keyword>
<proteinExistence type="predicted"/>
<evidence type="ECO:0000313" key="2">
    <source>
        <dbReference type="EMBL" id="KAK4423713.1"/>
    </source>
</evidence>
<dbReference type="InterPro" id="IPR009769">
    <property type="entry name" value="EDR2_C"/>
</dbReference>
<evidence type="ECO:0000313" key="3">
    <source>
        <dbReference type="Proteomes" id="UP001293254"/>
    </source>
</evidence>
<reference evidence="2" key="1">
    <citation type="submission" date="2020-06" db="EMBL/GenBank/DDBJ databases">
        <authorList>
            <person name="Li T."/>
            <person name="Hu X."/>
            <person name="Zhang T."/>
            <person name="Song X."/>
            <person name="Zhang H."/>
            <person name="Dai N."/>
            <person name="Sheng W."/>
            <person name="Hou X."/>
            <person name="Wei L."/>
        </authorList>
    </citation>
    <scope>NUCLEOTIDE SEQUENCE</scope>
    <source>
        <strain evidence="2">3651</strain>
        <tissue evidence="2">Leaf</tissue>
    </source>
</reference>
<dbReference type="EMBL" id="JACGWO010000007">
    <property type="protein sequence ID" value="KAK4423713.1"/>
    <property type="molecule type" value="Genomic_DNA"/>
</dbReference>
<dbReference type="PANTHER" id="PTHR31558:SF40">
    <property type="entry name" value="EXPRESSED PROTEIN"/>
    <property type="match status" value="1"/>
</dbReference>
<dbReference type="Proteomes" id="UP001293254">
    <property type="component" value="Unassembled WGS sequence"/>
</dbReference>